<sequence length="274" mass="29477">MSPILYTFGGSVWSAAPELAIAELYPADAIATKTINLVNGENFDPAFIDINPSATLPTLTAGSKTYKSTADVISYLVAHAPKPLSTPASHKAIIEKVHEDQYDPNFALLLVRDESERAAKATALPKTFVENRQNALLKHSQDPANSRHASFYSEKLAGNGVLLDIYTGANKDPAAFYAQSQAHFDSLKTYLYTVLPTVVPAEGFIAGATPGEADFHVAAWLTRIAATSGATGAADALELLEKNFGAPLPESVKRYAKAWIARDSWKKVYAEGLH</sequence>
<dbReference type="AlphaFoldDB" id="A0A284RB48"/>
<proteinExistence type="predicted"/>
<dbReference type="OrthoDB" id="412788at2759"/>
<organism evidence="1 2">
    <name type="scientific">Armillaria ostoyae</name>
    <name type="common">Armillaria root rot fungus</name>
    <dbReference type="NCBI Taxonomy" id="47428"/>
    <lineage>
        <taxon>Eukaryota</taxon>
        <taxon>Fungi</taxon>
        <taxon>Dikarya</taxon>
        <taxon>Basidiomycota</taxon>
        <taxon>Agaricomycotina</taxon>
        <taxon>Agaricomycetes</taxon>
        <taxon>Agaricomycetidae</taxon>
        <taxon>Agaricales</taxon>
        <taxon>Marasmiineae</taxon>
        <taxon>Physalacriaceae</taxon>
        <taxon>Armillaria</taxon>
    </lineage>
</organism>
<dbReference type="EMBL" id="FUEG01000006">
    <property type="protein sequence ID" value="SJL05987.1"/>
    <property type="molecule type" value="Genomic_DNA"/>
</dbReference>
<name>A0A284RB48_ARMOS</name>
<protein>
    <submittedName>
        <fullName evidence="1">Uncharacterized protein</fullName>
    </submittedName>
</protein>
<dbReference type="InterPro" id="IPR036249">
    <property type="entry name" value="Thioredoxin-like_sf"/>
</dbReference>
<accession>A0A284RB48</accession>
<dbReference type="OMA" id="YWAAWVE"/>
<evidence type="ECO:0000313" key="1">
    <source>
        <dbReference type="EMBL" id="SJL05987.1"/>
    </source>
</evidence>
<dbReference type="Gene3D" id="3.40.30.10">
    <property type="entry name" value="Glutaredoxin"/>
    <property type="match status" value="1"/>
</dbReference>
<gene>
    <name evidence="1" type="ORF">ARMOST_09323</name>
</gene>
<dbReference type="STRING" id="47428.A0A284RB48"/>
<reference evidence="2" key="1">
    <citation type="journal article" date="2017" name="Nat. Ecol. Evol.">
        <title>Genome expansion and lineage-specific genetic innovations in the forest pathogenic fungi Armillaria.</title>
        <authorList>
            <person name="Sipos G."/>
            <person name="Prasanna A.N."/>
            <person name="Walter M.C."/>
            <person name="O'Connor E."/>
            <person name="Balint B."/>
            <person name="Krizsan K."/>
            <person name="Kiss B."/>
            <person name="Hess J."/>
            <person name="Varga T."/>
            <person name="Slot J."/>
            <person name="Riley R."/>
            <person name="Boka B."/>
            <person name="Rigling D."/>
            <person name="Barry K."/>
            <person name="Lee J."/>
            <person name="Mihaltcheva S."/>
            <person name="LaButti K."/>
            <person name="Lipzen A."/>
            <person name="Waldron R."/>
            <person name="Moloney N.M."/>
            <person name="Sperisen C."/>
            <person name="Kredics L."/>
            <person name="Vagvoelgyi C."/>
            <person name="Patrignani A."/>
            <person name="Fitzpatrick D."/>
            <person name="Nagy I."/>
            <person name="Doyle S."/>
            <person name="Anderson J.B."/>
            <person name="Grigoriev I.V."/>
            <person name="Gueldener U."/>
            <person name="Muensterkoetter M."/>
            <person name="Nagy L.G."/>
        </authorList>
    </citation>
    <scope>NUCLEOTIDE SEQUENCE [LARGE SCALE GENOMIC DNA]</scope>
    <source>
        <strain evidence="2">C18/9</strain>
    </source>
</reference>
<evidence type="ECO:0000313" key="2">
    <source>
        <dbReference type="Proteomes" id="UP000219338"/>
    </source>
</evidence>
<dbReference type="Proteomes" id="UP000219338">
    <property type="component" value="Unassembled WGS sequence"/>
</dbReference>
<dbReference type="SUPFAM" id="SSF52833">
    <property type="entry name" value="Thioredoxin-like"/>
    <property type="match status" value="1"/>
</dbReference>
<keyword evidence="2" id="KW-1185">Reference proteome</keyword>